<evidence type="ECO:0000256" key="4">
    <source>
        <dbReference type="ARBA" id="ARBA00023163"/>
    </source>
</evidence>
<dbReference type="GO" id="GO:0046982">
    <property type="term" value="F:protein heterodimerization activity"/>
    <property type="evidence" value="ECO:0007669"/>
    <property type="project" value="InterPro"/>
</dbReference>
<dbReference type="EMBL" id="JACYCD010000238">
    <property type="protein sequence ID" value="KAF8699477.1"/>
    <property type="molecule type" value="Genomic_DNA"/>
</dbReference>
<dbReference type="GO" id="GO:0005669">
    <property type="term" value="C:transcription factor TFIID complex"/>
    <property type="evidence" value="ECO:0007669"/>
    <property type="project" value="InterPro"/>
</dbReference>
<gene>
    <name evidence="8" type="ORF">RHS03_07069</name>
</gene>
<keyword evidence="4" id="KW-0804">Transcription</keyword>
<dbReference type="PANTHER" id="PTHR13218">
    <property type="entry name" value="TRANSCRIPTION INITIATION FACTOR TFIID SUBUNIT 11-RELATED"/>
    <property type="match status" value="1"/>
</dbReference>
<evidence type="ECO:0000256" key="5">
    <source>
        <dbReference type="ARBA" id="ARBA00023242"/>
    </source>
</evidence>
<keyword evidence="5" id="KW-0539">Nucleus</keyword>
<comment type="similarity">
    <text evidence="2">Belongs to the TAF11 family.</text>
</comment>
<dbReference type="AlphaFoldDB" id="A0A8H7HLY0"/>
<dbReference type="GO" id="GO:0016251">
    <property type="term" value="F:RNA polymerase II general transcription initiation factor activity"/>
    <property type="evidence" value="ECO:0007669"/>
    <property type="project" value="TreeGrafter"/>
</dbReference>
<dbReference type="InterPro" id="IPR036047">
    <property type="entry name" value="F-box-like_dom_sf"/>
</dbReference>
<evidence type="ECO:0000313" key="8">
    <source>
        <dbReference type="EMBL" id="KAF8699477.1"/>
    </source>
</evidence>
<proteinExistence type="inferred from homology"/>
<evidence type="ECO:0000256" key="2">
    <source>
        <dbReference type="ARBA" id="ARBA00009788"/>
    </source>
</evidence>
<dbReference type="Gene3D" id="1.10.20.10">
    <property type="entry name" value="Histone, subunit A"/>
    <property type="match status" value="1"/>
</dbReference>
<evidence type="ECO:0000259" key="7">
    <source>
        <dbReference type="Pfam" id="PF04719"/>
    </source>
</evidence>
<dbReference type="OrthoDB" id="28335at2759"/>
<dbReference type="GO" id="GO:0051123">
    <property type="term" value="P:RNA polymerase II preinitiation complex assembly"/>
    <property type="evidence" value="ECO:0007669"/>
    <property type="project" value="InterPro"/>
</dbReference>
<dbReference type="CDD" id="cd09917">
    <property type="entry name" value="F-box_SF"/>
    <property type="match status" value="1"/>
</dbReference>
<dbReference type="SUPFAM" id="SSF47113">
    <property type="entry name" value="Histone-fold"/>
    <property type="match status" value="1"/>
</dbReference>
<dbReference type="InterPro" id="IPR006809">
    <property type="entry name" value="TAFII28_dom"/>
</dbReference>
<dbReference type="SUPFAM" id="SSF81383">
    <property type="entry name" value="F-box domain"/>
    <property type="match status" value="1"/>
</dbReference>
<evidence type="ECO:0000256" key="3">
    <source>
        <dbReference type="ARBA" id="ARBA00023015"/>
    </source>
</evidence>
<dbReference type="PANTHER" id="PTHR13218:SF8">
    <property type="entry name" value="TRANSCRIPTION INITIATION FACTOR TFIID SUBUNIT 11"/>
    <property type="match status" value="1"/>
</dbReference>
<protein>
    <submittedName>
        <fullName evidence="8">TAFII28 protein</fullName>
    </submittedName>
</protein>
<feature type="region of interest" description="Disordered" evidence="6">
    <location>
        <begin position="1"/>
        <end position="71"/>
    </location>
</feature>
<evidence type="ECO:0000256" key="1">
    <source>
        <dbReference type="ARBA" id="ARBA00004123"/>
    </source>
</evidence>
<dbReference type="CDD" id="cd08048">
    <property type="entry name" value="HFD_TAF11"/>
    <property type="match status" value="1"/>
</dbReference>
<organism evidence="8 9">
    <name type="scientific">Rhizoctonia solani</name>
    <dbReference type="NCBI Taxonomy" id="456999"/>
    <lineage>
        <taxon>Eukaryota</taxon>
        <taxon>Fungi</taxon>
        <taxon>Dikarya</taxon>
        <taxon>Basidiomycota</taxon>
        <taxon>Agaricomycotina</taxon>
        <taxon>Agaricomycetes</taxon>
        <taxon>Cantharellales</taxon>
        <taxon>Ceratobasidiaceae</taxon>
        <taxon>Rhizoctonia</taxon>
    </lineage>
</organism>
<evidence type="ECO:0000256" key="6">
    <source>
        <dbReference type="SAM" id="MobiDB-lite"/>
    </source>
</evidence>
<keyword evidence="3" id="KW-0805">Transcription regulation</keyword>
<feature type="compositionally biased region" description="Acidic residues" evidence="6">
    <location>
        <begin position="61"/>
        <end position="71"/>
    </location>
</feature>
<feature type="non-terminal residue" evidence="8">
    <location>
        <position position="1"/>
    </location>
</feature>
<accession>A0A8H7HLY0</accession>
<comment type="caution">
    <text evidence="8">The sequence shown here is derived from an EMBL/GenBank/DDBJ whole genome shotgun (WGS) entry which is preliminary data.</text>
</comment>
<feature type="domain" description="TAFII28-like protein" evidence="7">
    <location>
        <begin position="93"/>
        <end position="181"/>
    </location>
</feature>
<sequence>MMNAQKRKATNIDDIDVDAELEAGPSTNPYLKRGRTGTVEAGSRAGSMAPNAVGADGGGGEGDDDDEEAPAMADDDYSAQLSWQSQSKENMKLLLSSFTPDQLARYETYRRSTLNKQSVRRFIHQSLGANVSVNVAQVIAGFSKVFVGEIIELARQVQQQSLPPGAVPGPLTPDHLRAAYQLYIQQTGHVGSAKPARGRRFLPSELQLCIIGHLSTRRLLRQVTRLSKHWHTLVCKLIRQRALRLLGRPGLGLVFETSTPSHFDSKSYTLIPHRSGPFDESTCAVFPQLAFSFASSAATFEFSLDEDEYFGSFLWSVSLSTSRSIQCRVSPPASPKLLAFDRTVRQNHTVQNGLDRLRRCEFPAEGGKARSEERELTGDHGSAISLKTQLLPALPGGNFKTLMESIRMDASSLLVAHEDTQRSNDLMVFFCR</sequence>
<dbReference type="Pfam" id="PF04719">
    <property type="entry name" value="TAFII28"/>
    <property type="match status" value="1"/>
</dbReference>
<comment type="subcellular location">
    <subcellularLocation>
        <location evidence="1">Nucleus</location>
    </subcellularLocation>
</comment>
<name>A0A8H7HLY0_9AGAM</name>
<dbReference type="InterPro" id="IPR045127">
    <property type="entry name" value="TAF11-like"/>
</dbReference>
<dbReference type="InterPro" id="IPR009072">
    <property type="entry name" value="Histone-fold"/>
</dbReference>
<dbReference type="Proteomes" id="UP000602905">
    <property type="component" value="Unassembled WGS sequence"/>
</dbReference>
<reference evidence="8" key="1">
    <citation type="submission" date="2020-09" db="EMBL/GenBank/DDBJ databases">
        <title>Comparative genome analyses of four rice-infecting Rhizoctonia solani isolates reveal extensive enrichment of homogalacturonan modification genes.</title>
        <authorList>
            <person name="Lee D.-Y."/>
            <person name="Jeon J."/>
            <person name="Kim K.-T."/>
            <person name="Cheong K."/>
            <person name="Song H."/>
            <person name="Choi G."/>
            <person name="Ko J."/>
            <person name="Opiyo S.O."/>
            <person name="Zuo S."/>
            <person name="Madhav S."/>
            <person name="Lee Y.-H."/>
            <person name="Wang G.-L."/>
        </authorList>
    </citation>
    <scope>NUCLEOTIDE SEQUENCE</scope>
    <source>
        <strain evidence="8">AG1-IA WGL</strain>
    </source>
</reference>
<evidence type="ECO:0000313" key="9">
    <source>
        <dbReference type="Proteomes" id="UP000602905"/>
    </source>
</evidence>